<keyword evidence="11" id="KW-0150">Chloroplast</keyword>
<keyword evidence="4 9" id="KW-0812">Transmembrane</keyword>
<dbReference type="InterPro" id="IPR023201">
    <property type="entry name" value="SecY_dom_sf"/>
</dbReference>
<evidence type="ECO:0000256" key="9">
    <source>
        <dbReference type="HAMAP-Rule" id="MF_01465"/>
    </source>
</evidence>
<dbReference type="Gene3D" id="1.10.3370.10">
    <property type="entry name" value="SecY subunit domain"/>
    <property type="match status" value="1"/>
</dbReference>
<keyword evidence="8 9" id="KW-0472">Membrane</keyword>
<keyword evidence="7 9" id="KW-0811">Translocation</keyword>
<comment type="subcellular location">
    <subcellularLocation>
        <location evidence="1">Membrane</location>
        <topology evidence="1">Multi-pass membrane protein</topology>
    </subcellularLocation>
    <subcellularLocation>
        <location evidence="9">Plastid</location>
        <location evidence="9">Chloroplast thylakoid membrane</location>
        <topology evidence="9">Multi-pass membrane protein</topology>
    </subcellularLocation>
</comment>
<dbReference type="InterPro" id="IPR026593">
    <property type="entry name" value="SecY"/>
</dbReference>
<gene>
    <name evidence="9 11" type="primary">secY</name>
    <name evidence="11" type="ORF">ChtoCp_00048</name>
</gene>
<dbReference type="PRINTS" id="PR00303">
    <property type="entry name" value="SECYTRNLCASE"/>
</dbReference>
<evidence type="ECO:0000256" key="3">
    <source>
        <dbReference type="ARBA" id="ARBA00022448"/>
    </source>
</evidence>
<keyword evidence="5 9" id="KW-0653">Protein transport</keyword>
<accession>A0A075DWT6</accession>
<dbReference type="SUPFAM" id="SSF103491">
    <property type="entry name" value="Preprotein translocase SecY subunit"/>
    <property type="match status" value="1"/>
</dbReference>
<feature type="transmembrane region" description="Helical" evidence="9">
    <location>
        <begin position="170"/>
        <end position="190"/>
    </location>
</feature>
<dbReference type="AlphaFoldDB" id="A0A075DWT6"/>
<evidence type="ECO:0000313" key="11">
    <source>
        <dbReference type="EMBL" id="AHY04337.2"/>
    </source>
</evidence>
<keyword evidence="3 9" id="KW-0813">Transport</keyword>
<feature type="transmembrane region" description="Helical" evidence="9">
    <location>
        <begin position="300"/>
        <end position="325"/>
    </location>
</feature>
<sequence>MVISETTSLLRQKIFKILGLLIFVRLGLYIPVPCVDLDIFSQNQAINPLFGFAKNLTGSSFLGIGSLGILPYINSSIIIQLLTPVVPALEKLQKEEGELGRQQINRYTKYLTLIWALVLSTACAFVLVKPVVFNWSIVLAVKIILSLTTGSMLSMWFAELITNENLGNGSSMIIFINIIGGLPASISEFTKNLGNPNGQNNLLIIGSIFLAYITIVCIIVLVQDSYKKINIVSARQLNFNSLGQGSQNLELKNSYIPIKLNQGGIMPLVFSTTVATLVFYPLQLGITKIFSVSGLTLTNILTLVSFVLNIVLVVFFSSFYALLVLKPKDLSDNLTKMAYAIPGFKQGKQTTQHLEQIISRLAFMGGLFLAFLAFFPFLLTTIFQISVFKNITSLVILIGVITDVSSQIRGYLVSQNYESFKKT</sequence>
<evidence type="ECO:0000256" key="7">
    <source>
        <dbReference type="ARBA" id="ARBA00023010"/>
    </source>
</evidence>
<evidence type="ECO:0000256" key="8">
    <source>
        <dbReference type="ARBA" id="ARBA00023136"/>
    </source>
</evidence>
<feature type="transmembrane region" description="Helical" evidence="9">
    <location>
        <begin position="14"/>
        <end position="32"/>
    </location>
</feature>
<proteinExistence type="inferred from homology"/>
<evidence type="ECO:0000256" key="5">
    <source>
        <dbReference type="ARBA" id="ARBA00022927"/>
    </source>
</evidence>
<dbReference type="HAMAP" id="MF_01465">
    <property type="entry name" value="SecY"/>
    <property type="match status" value="1"/>
</dbReference>
<dbReference type="NCBIfam" id="TIGR00967">
    <property type="entry name" value="3a0501s007"/>
    <property type="match status" value="1"/>
</dbReference>
<dbReference type="PANTHER" id="PTHR10906">
    <property type="entry name" value="SECY/SEC61-ALPHA FAMILY MEMBER"/>
    <property type="match status" value="1"/>
</dbReference>
<feature type="transmembrane region" description="Helical" evidence="9">
    <location>
        <begin position="391"/>
        <end position="412"/>
    </location>
</feature>
<organism evidence="11">
    <name type="scientific">Chrysochromulina tobinii</name>
    <dbReference type="NCBI Taxonomy" id="1460289"/>
    <lineage>
        <taxon>Eukaryota</taxon>
        <taxon>Haptista</taxon>
        <taxon>Haptophyta</taxon>
        <taxon>Prymnesiophyceae</taxon>
        <taxon>Prymnesiales</taxon>
        <taxon>Chrysochromulinaceae</taxon>
        <taxon>Chrysochromulina</taxon>
    </lineage>
</organism>
<keyword evidence="11" id="KW-0934">Plastid</keyword>
<feature type="transmembrane region" description="Helical" evidence="9">
    <location>
        <begin position="69"/>
        <end position="89"/>
    </location>
</feature>
<feature type="transmembrane region" description="Helical" evidence="9">
    <location>
        <begin position="361"/>
        <end position="385"/>
    </location>
</feature>
<feature type="transmembrane region" description="Helical" evidence="9">
    <location>
        <begin position="134"/>
        <end position="158"/>
    </location>
</feature>
<evidence type="ECO:0000256" key="2">
    <source>
        <dbReference type="ARBA" id="ARBA00005751"/>
    </source>
</evidence>
<feature type="transmembrane region" description="Helical" evidence="9">
    <location>
        <begin position="260"/>
        <end position="280"/>
    </location>
</feature>
<dbReference type="PIRSF" id="PIRSF004557">
    <property type="entry name" value="SecY"/>
    <property type="match status" value="1"/>
</dbReference>
<geneLocation type="chloroplast" evidence="11"/>
<comment type="subunit">
    <text evidence="9">Component of the plastid Sec protein translocase complex, which is composed of at least SecY and SecE.</text>
</comment>
<reference evidence="11" key="1">
    <citation type="journal article" date="2014" name="BMC Genomics">
        <title>The mitochondrial and chloroplast genomes of the haptophyte Chrysochromulina tobin contain unique repeat structures and gene profiles.</title>
        <authorList>
            <person name="Hovde B.T."/>
            <person name="Starkenburg S.R."/>
            <person name="Hunsperger H.M."/>
            <person name="Mercer L.D."/>
            <person name="Deodato C.R."/>
            <person name="Jha R.K."/>
            <person name="Chertkov O."/>
            <person name="Monnat R.J.Jr."/>
            <person name="Cattolico R.A."/>
        </authorList>
    </citation>
    <scope>NUCLEOTIDE SEQUENCE</scope>
    <source>
        <strain evidence="11">CCMP291</strain>
    </source>
</reference>
<reference evidence="11" key="2">
    <citation type="submission" date="2016-02" db="EMBL/GenBank/DDBJ databases">
        <authorList>
            <person name="Wen L."/>
            <person name="He K."/>
            <person name="Yang H."/>
        </authorList>
    </citation>
    <scope>NUCLEOTIDE SEQUENCE</scope>
    <source>
        <strain evidence="11">CCMP291</strain>
    </source>
</reference>
<evidence type="ECO:0000256" key="1">
    <source>
        <dbReference type="ARBA" id="ARBA00004141"/>
    </source>
</evidence>
<dbReference type="EMBL" id="KJ201907">
    <property type="protein sequence ID" value="AHY04337.2"/>
    <property type="molecule type" value="Genomic_DNA"/>
</dbReference>
<evidence type="ECO:0000256" key="6">
    <source>
        <dbReference type="ARBA" id="ARBA00022989"/>
    </source>
</evidence>
<dbReference type="GO" id="GO:0006605">
    <property type="term" value="P:protein targeting"/>
    <property type="evidence" value="ECO:0007669"/>
    <property type="project" value="UniProtKB-UniRule"/>
</dbReference>
<dbReference type="InterPro" id="IPR002208">
    <property type="entry name" value="SecY/SEC61-alpha"/>
</dbReference>
<dbReference type="GO" id="GO:0065002">
    <property type="term" value="P:intracellular protein transmembrane transport"/>
    <property type="evidence" value="ECO:0007669"/>
    <property type="project" value="UniProtKB-UniRule"/>
</dbReference>
<protein>
    <recommendedName>
        <fullName evidence="9">Protein translocase subunit SecY</fullName>
    </recommendedName>
</protein>
<feature type="transmembrane region" description="Helical" evidence="9">
    <location>
        <begin position="110"/>
        <end position="128"/>
    </location>
</feature>
<name>A0A075DWT6_9EUKA</name>
<dbReference type="Pfam" id="PF00344">
    <property type="entry name" value="SecY"/>
    <property type="match status" value="1"/>
</dbReference>
<dbReference type="GO" id="GO:0009535">
    <property type="term" value="C:chloroplast thylakoid membrane"/>
    <property type="evidence" value="ECO:0007669"/>
    <property type="project" value="UniProtKB-SubCell"/>
</dbReference>
<keyword evidence="6 9" id="KW-1133">Transmembrane helix</keyword>
<feature type="transmembrane region" description="Helical" evidence="9">
    <location>
        <begin position="202"/>
        <end position="222"/>
    </location>
</feature>
<comment type="similarity">
    <text evidence="2 9 10">Belongs to the SecY/SEC61-alpha family.</text>
</comment>
<comment type="function">
    <text evidence="9">The central subunit of the protein translocation channel SecYE. Consists of two halves formed by TMs 1-5 and 6-10. These two domains form a lateral gate at the front which open onto the bilayer between TMs 2 and 7, and are clamped together by SecE at the back. The channel is closed by both a pore ring composed of hydrophobic SecY resides and a short helix (helix 2A) on the extracellular side of the membrane which forms a plug.</text>
</comment>
<evidence type="ECO:0000256" key="10">
    <source>
        <dbReference type="RuleBase" id="RU004349"/>
    </source>
</evidence>
<evidence type="ECO:0000256" key="4">
    <source>
        <dbReference type="ARBA" id="ARBA00022692"/>
    </source>
</evidence>
<keyword evidence="9" id="KW-0793">Thylakoid</keyword>